<feature type="transmembrane region" description="Helical" evidence="1">
    <location>
        <begin position="112"/>
        <end position="133"/>
    </location>
</feature>
<gene>
    <name evidence="2" type="ORF">ACPOL_3800</name>
</gene>
<feature type="transmembrane region" description="Helical" evidence="1">
    <location>
        <begin position="6"/>
        <end position="26"/>
    </location>
</feature>
<reference evidence="2 3" key="1">
    <citation type="journal article" date="2018" name="Front. Microbiol.">
        <title>Hydrolytic Capabilities as a Key to Environmental Success: Chitinolytic and Cellulolytic Acidobacteria From Acidic Sub-arctic Soils and Boreal Peatlands.</title>
        <authorList>
            <person name="Belova S.E."/>
            <person name="Ravin N.V."/>
            <person name="Pankratov T.A."/>
            <person name="Rakitin A.L."/>
            <person name="Ivanova A.A."/>
            <person name="Beletsky A.V."/>
            <person name="Mardanov A.V."/>
            <person name="Sinninghe Damste J.S."/>
            <person name="Dedysh S.N."/>
        </authorList>
    </citation>
    <scope>NUCLEOTIDE SEQUENCE [LARGE SCALE GENOMIC DNA]</scope>
    <source>
        <strain evidence="2 3">SBC82</strain>
    </source>
</reference>
<dbReference type="AlphaFoldDB" id="A0A2Z5G1W8"/>
<dbReference type="EMBL" id="CP030840">
    <property type="protein sequence ID" value="AXC13079.1"/>
    <property type="molecule type" value="Genomic_DNA"/>
</dbReference>
<keyword evidence="1" id="KW-1133">Transmembrane helix</keyword>
<keyword evidence="1" id="KW-0472">Membrane</keyword>
<dbReference type="RefSeq" id="WP_114208162.1">
    <property type="nucleotide sequence ID" value="NZ_CP030840.1"/>
</dbReference>
<evidence type="ECO:0000256" key="1">
    <source>
        <dbReference type="SAM" id="Phobius"/>
    </source>
</evidence>
<keyword evidence="1" id="KW-0812">Transmembrane</keyword>
<feature type="transmembrane region" description="Helical" evidence="1">
    <location>
        <begin position="38"/>
        <end position="59"/>
    </location>
</feature>
<dbReference type="Proteomes" id="UP000253606">
    <property type="component" value="Chromosome"/>
</dbReference>
<dbReference type="OrthoDB" id="110048at2"/>
<feature type="transmembrane region" description="Helical" evidence="1">
    <location>
        <begin position="145"/>
        <end position="165"/>
    </location>
</feature>
<dbReference type="KEGG" id="abas:ACPOL_3800"/>
<sequence>MSYLPGVSLLATAEPILLALTLCAFLKAGIYKRFPWFGAYLGFRLSIYAVLNLLLYSARGRFLEDHIAYNAYYYIYWVGYLAQAAVSFLVIQEVFRHLMDPLPGLGKLGLIAFRWVTLSSVLIAGVLAVFPVASGRDLLLSAASSVMRCVSVLELCLLAFIVLSMETLQISLRSQDFGVALGLGMVAASELVNSAVNLGPSSFALATSYACNIFLALAAVVWIAYFLKLGAAAKPAALPVGSPLLRWNEIAGALGHPPPHVALGSSSEFFLHDVEKAVDKVLEKNSMNPAR</sequence>
<name>A0A2Z5G1W8_9BACT</name>
<evidence type="ECO:0000313" key="2">
    <source>
        <dbReference type="EMBL" id="AXC13079.1"/>
    </source>
</evidence>
<proteinExistence type="predicted"/>
<protein>
    <submittedName>
        <fullName evidence="2">Uncharacterized protein</fullName>
    </submittedName>
</protein>
<evidence type="ECO:0000313" key="3">
    <source>
        <dbReference type="Proteomes" id="UP000253606"/>
    </source>
</evidence>
<keyword evidence="3" id="KW-1185">Reference proteome</keyword>
<organism evidence="2 3">
    <name type="scientific">Acidisarcina polymorpha</name>
    <dbReference type="NCBI Taxonomy" id="2211140"/>
    <lineage>
        <taxon>Bacteria</taxon>
        <taxon>Pseudomonadati</taxon>
        <taxon>Acidobacteriota</taxon>
        <taxon>Terriglobia</taxon>
        <taxon>Terriglobales</taxon>
        <taxon>Acidobacteriaceae</taxon>
        <taxon>Acidisarcina</taxon>
    </lineage>
</organism>
<accession>A0A2Z5G1W8</accession>
<feature type="transmembrane region" description="Helical" evidence="1">
    <location>
        <begin position="202"/>
        <end position="227"/>
    </location>
</feature>
<feature type="transmembrane region" description="Helical" evidence="1">
    <location>
        <begin position="71"/>
        <end position="91"/>
    </location>
</feature>